<protein>
    <submittedName>
        <fullName evidence="1">Uncharacterized protein</fullName>
    </submittedName>
</protein>
<name>A0A7J8VW36_9ROSI</name>
<sequence>MHVEEWVNEDSSKLLSIERIRGYAKVRRNFKKNGWQFSRVSKTKKLNGGLLG</sequence>
<proteinExistence type="predicted"/>
<comment type="caution">
    <text evidence="1">The sequence shown here is derived from an EMBL/GenBank/DDBJ whole genome shotgun (WGS) entry which is preliminary data.</text>
</comment>
<organism evidence="1 2">
    <name type="scientific">Gossypium klotzschianum</name>
    <dbReference type="NCBI Taxonomy" id="34286"/>
    <lineage>
        <taxon>Eukaryota</taxon>
        <taxon>Viridiplantae</taxon>
        <taxon>Streptophyta</taxon>
        <taxon>Embryophyta</taxon>
        <taxon>Tracheophyta</taxon>
        <taxon>Spermatophyta</taxon>
        <taxon>Magnoliopsida</taxon>
        <taxon>eudicotyledons</taxon>
        <taxon>Gunneridae</taxon>
        <taxon>Pentapetalae</taxon>
        <taxon>rosids</taxon>
        <taxon>malvids</taxon>
        <taxon>Malvales</taxon>
        <taxon>Malvaceae</taxon>
        <taxon>Malvoideae</taxon>
        <taxon>Gossypium</taxon>
    </lineage>
</organism>
<reference evidence="1 2" key="1">
    <citation type="journal article" date="2019" name="Genome Biol. Evol.">
        <title>Insights into the evolution of the New World diploid cottons (Gossypium, subgenus Houzingenia) based on genome sequencing.</title>
        <authorList>
            <person name="Grover C.E."/>
            <person name="Arick M.A. 2nd"/>
            <person name="Thrash A."/>
            <person name="Conover J.L."/>
            <person name="Sanders W.S."/>
            <person name="Peterson D.G."/>
            <person name="Frelichowski J.E."/>
            <person name="Scheffler J.A."/>
            <person name="Scheffler B.E."/>
            <person name="Wendel J.F."/>
        </authorList>
    </citation>
    <scope>NUCLEOTIDE SEQUENCE [LARGE SCALE GENOMIC DNA]</scope>
    <source>
        <strain evidence="1">57</strain>
        <tissue evidence="1">Leaf</tissue>
    </source>
</reference>
<dbReference type="Proteomes" id="UP000593573">
    <property type="component" value="Unassembled WGS sequence"/>
</dbReference>
<dbReference type="EMBL" id="JABFAB010000012">
    <property type="protein sequence ID" value="MBA0666654.1"/>
    <property type="molecule type" value="Genomic_DNA"/>
</dbReference>
<evidence type="ECO:0000313" key="1">
    <source>
        <dbReference type="EMBL" id="MBA0666654.1"/>
    </source>
</evidence>
<gene>
    <name evidence="1" type="ORF">Goklo_003033</name>
</gene>
<accession>A0A7J8VW36</accession>
<dbReference type="AlphaFoldDB" id="A0A7J8VW36"/>
<keyword evidence="2" id="KW-1185">Reference proteome</keyword>
<evidence type="ECO:0000313" key="2">
    <source>
        <dbReference type="Proteomes" id="UP000593573"/>
    </source>
</evidence>
<dbReference type="OrthoDB" id="10393111at2759"/>